<accession>A0A0F9UHR2</accession>
<comment type="caution">
    <text evidence="1">The sequence shown here is derived from an EMBL/GenBank/DDBJ whole genome shotgun (WGS) entry which is preliminary data.</text>
</comment>
<sequence>MDTIQFKDGCKLEIIQDDDAWSPREWDNLGRMVCFHKNYNLGDKHEYRSGDFNSWEELQTKIEEDHDVVCIMPLYLMDHSGISISTSSFGCPWDSGQIGFILCTAEDAKRDFGDYGTTGDHVKQEVMKKVHNCLAGEVETYDQYLRGDIYGFIMRGPPCEQCGEKGENLDSCWGFYGSNPLENGMMDHLDEKYQDELKEKSHGE</sequence>
<dbReference type="AlphaFoldDB" id="A0A0F9UHR2"/>
<dbReference type="EMBL" id="LAZR01000105">
    <property type="protein sequence ID" value="KKN91209.1"/>
    <property type="molecule type" value="Genomic_DNA"/>
</dbReference>
<protein>
    <submittedName>
        <fullName evidence="1">Uncharacterized protein</fullName>
    </submittedName>
</protein>
<proteinExistence type="predicted"/>
<reference evidence="1" key="1">
    <citation type="journal article" date="2015" name="Nature">
        <title>Complex archaea that bridge the gap between prokaryotes and eukaryotes.</title>
        <authorList>
            <person name="Spang A."/>
            <person name="Saw J.H."/>
            <person name="Jorgensen S.L."/>
            <person name="Zaremba-Niedzwiedzka K."/>
            <person name="Martijn J."/>
            <person name="Lind A.E."/>
            <person name="van Eijk R."/>
            <person name="Schleper C."/>
            <person name="Guy L."/>
            <person name="Ettema T.J."/>
        </authorList>
    </citation>
    <scope>NUCLEOTIDE SEQUENCE</scope>
</reference>
<organism evidence="1">
    <name type="scientific">marine sediment metagenome</name>
    <dbReference type="NCBI Taxonomy" id="412755"/>
    <lineage>
        <taxon>unclassified sequences</taxon>
        <taxon>metagenomes</taxon>
        <taxon>ecological metagenomes</taxon>
    </lineage>
</organism>
<gene>
    <name evidence="1" type="ORF">LCGC14_0220770</name>
</gene>
<name>A0A0F9UHR2_9ZZZZ</name>
<evidence type="ECO:0000313" key="1">
    <source>
        <dbReference type="EMBL" id="KKN91209.1"/>
    </source>
</evidence>